<dbReference type="FunFam" id="3.40.50.720:FF:000047">
    <property type="entry name" value="NADP-dependent L-serine/L-allo-threonine dehydrogenase"/>
    <property type="match status" value="1"/>
</dbReference>
<dbReference type="InterPro" id="IPR036291">
    <property type="entry name" value="NAD(P)-bd_dom_sf"/>
</dbReference>
<keyword evidence="7" id="KW-1185">Reference proteome</keyword>
<dbReference type="PANTHER" id="PTHR43115:SF4">
    <property type="entry name" value="DEHYDROGENASE_REDUCTASE SDR FAMILY MEMBER 11"/>
    <property type="match status" value="1"/>
</dbReference>
<dbReference type="Proteomes" id="UP000051139">
    <property type="component" value="Unassembled WGS sequence"/>
</dbReference>
<evidence type="ECO:0000256" key="3">
    <source>
        <dbReference type="RuleBase" id="RU000363"/>
    </source>
</evidence>
<dbReference type="InterPro" id="IPR020904">
    <property type="entry name" value="Sc_DH/Rdtase_CS"/>
</dbReference>
<dbReference type="SUPFAM" id="SSF51735">
    <property type="entry name" value="NAD(P)-binding Rossmann-fold domains"/>
    <property type="match status" value="1"/>
</dbReference>
<proteinExistence type="inferred from homology"/>
<dbReference type="AlphaFoldDB" id="A0A0R2L764"/>
<dbReference type="Pfam" id="PF00106">
    <property type="entry name" value="adh_short"/>
    <property type="match status" value="1"/>
</dbReference>
<name>A0A0R2L764_9LACO</name>
<dbReference type="PRINTS" id="PR00080">
    <property type="entry name" value="SDRFAMILY"/>
</dbReference>
<dbReference type="PANTHER" id="PTHR43115">
    <property type="entry name" value="DEHYDROGENASE/REDUCTASE SDR FAMILY MEMBER 11"/>
    <property type="match status" value="1"/>
</dbReference>
<dbReference type="EMBL" id="BJUD01000013">
    <property type="protein sequence ID" value="GEK28609.1"/>
    <property type="molecule type" value="Genomic_DNA"/>
</dbReference>
<dbReference type="OrthoDB" id="9775296at2"/>
<feature type="domain" description="Ketoreductase" evidence="4">
    <location>
        <begin position="7"/>
        <end position="187"/>
    </location>
</feature>
<comment type="similarity">
    <text evidence="1 3">Belongs to the short-chain dehydrogenases/reductases (SDR) family.</text>
</comment>
<dbReference type="GO" id="GO:0016616">
    <property type="term" value="F:oxidoreductase activity, acting on the CH-OH group of donors, NAD or NADP as acceptor"/>
    <property type="evidence" value="ECO:0007669"/>
    <property type="project" value="UniProtKB-ARBA"/>
</dbReference>
<dbReference type="Proteomes" id="UP000321429">
    <property type="component" value="Unassembled WGS sequence"/>
</dbReference>
<dbReference type="InterPro" id="IPR002347">
    <property type="entry name" value="SDR_fam"/>
</dbReference>
<organism evidence="6 7">
    <name type="scientific">Furfurilactobacillus siliginis</name>
    <dbReference type="NCBI Taxonomy" id="348151"/>
    <lineage>
        <taxon>Bacteria</taxon>
        <taxon>Bacillati</taxon>
        <taxon>Bacillota</taxon>
        <taxon>Bacilli</taxon>
        <taxon>Lactobacillales</taxon>
        <taxon>Lactobacillaceae</taxon>
        <taxon>Furfurilactobacillus</taxon>
    </lineage>
</organism>
<dbReference type="PRINTS" id="PR00081">
    <property type="entry name" value="GDHRDH"/>
</dbReference>
<dbReference type="RefSeq" id="WP_057808556.1">
    <property type="nucleotide sequence ID" value="NZ_BJUD01000013.1"/>
</dbReference>
<evidence type="ECO:0000313" key="8">
    <source>
        <dbReference type="Proteomes" id="UP000321429"/>
    </source>
</evidence>
<accession>A0A0R2L764</accession>
<dbReference type="EMBL" id="JQCB01000001">
    <property type="protein sequence ID" value="KRN97297.1"/>
    <property type="molecule type" value="Genomic_DNA"/>
</dbReference>
<protein>
    <submittedName>
        <fullName evidence="5">Oxidoreductase</fullName>
    </submittedName>
</protein>
<reference evidence="5 8" key="2">
    <citation type="submission" date="2019-07" db="EMBL/GenBank/DDBJ databases">
        <title>Whole genome shotgun sequence of Lactobacillus siliginis NBRC 101315.</title>
        <authorList>
            <person name="Hosoyama A."/>
            <person name="Uohara A."/>
            <person name="Ohji S."/>
            <person name="Ichikawa N."/>
        </authorList>
    </citation>
    <scope>NUCLEOTIDE SEQUENCE [LARGE SCALE GENOMIC DNA]</scope>
    <source>
        <strain evidence="5 8">NBRC 101315</strain>
    </source>
</reference>
<evidence type="ECO:0000313" key="6">
    <source>
        <dbReference type="EMBL" id="KRN97297.1"/>
    </source>
</evidence>
<evidence type="ECO:0000313" key="5">
    <source>
        <dbReference type="EMBL" id="GEK28609.1"/>
    </source>
</evidence>
<dbReference type="PROSITE" id="PS00061">
    <property type="entry name" value="ADH_SHORT"/>
    <property type="match status" value="1"/>
</dbReference>
<dbReference type="PATRIC" id="fig|348151.3.peg.230"/>
<dbReference type="STRING" id="348151.IV55_GL000225"/>
<evidence type="ECO:0000313" key="7">
    <source>
        <dbReference type="Proteomes" id="UP000051139"/>
    </source>
</evidence>
<reference evidence="6 7" key="1">
    <citation type="journal article" date="2015" name="Genome Announc.">
        <title>Expanding the biotechnology potential of lactobacilli through comparative genomics of 213 strains and associated genera.</title>
        <authorList>
            <person name="Sun Z."/>
            <person name="Harris H.M."/>
            <person name="McCann A."/>
            <person name="Guo C."/>
            <person name="Argimon S."/>
            <person name="Zhang W."/>
            <person name="Yang X."/>
            <person name="Jeffery I.B."/>
            <person name="Cooney J.C."/>
            <person name="Kagawa T.F."/>
            <person name="Liu W."/>
            <person name="Song Y."/>
            <person name="Salvetti E."/>
            <person name="Wrobel A."/>
            <person name="Rasinkangas P."/>
            <person name="Parkhill J."/>
            <person name="Rea M.C."/>
            <person name="O'Sullivan O."/>
            <person name="Ritari J."/>
            <person name="Douillard F.P."/>
            <person name="Paul Ross R."/>
            <person name="Yang R."/>
            <person name="Briner A.E."/>
            <person name="Felis G.E."/>
            <person name="de Vos W.M."/>
            <person name="Barrangou R."/>
            <person name="Klaenhammer T.R."/>
            <person name="Caufield P.W."/>
            <person name="Cui Y."/>
            <person name="Zhang H."/>
            <person name="O'Toole P.W."/>
        </authorList>
    </citation>
    <scope>NUCLEOTIDE SEQUENCE [LARGE SCALE GENOMIC DNA]</scope>
    <source>
        <strain evidence="6 7">DSM 22696</strain>
    </source>
</reference>
<keyword evidence="2" id="KW-0560">Oxidoreductase</keyword>
<dbReference type="InterPro" id="IPR057326">
    <property type="entry name" value="KR_dom"/>
</dbReference>
<evidence type="ECO:0000259" key="4">
    <source>
        <dbReference type="SMART" id="SM00822"/>
    </source>
</evidence>
<dbReference type="Gene3D" id="3.40.50.720">
    <property type="entry name" value="NAD(P)-binding Rossmann-like Domain"/>
    <property type="match status" value="1"/>
</dbReference>
<evidence type="ECO:0000256" key="1">
    <source>
        <dbReference type="ARBA" id="ARBA00006484"/>
    </source>
</evidence>
<dbReference type="SMART" id="SM00822">
    <property type="entry name" value="PKS_KR"/>
    <property type="match status" value="1"/>
</dbReference>
<sequence>MDNIHGKVVVITGASSGIGKETARQLAKRQAKIVLAARREDALRDLADELTQTFGAEVAYKVTDVTKLSSVEALIAFAKQRFTRIDVLFNNAGLMPVSPLRDGKVSEWDAMIDINLRGALYGIKAVLPLMEAQDGGQIITTDSVAGHFVGAGSAVYSATKYAMRAVMEGLRVEEVGHNIKSTLISPGHAQTGLAQTISDPALRAAVLKSEQDEGLTASDVAQAVIYSIDTPTHVGINEVILRATAQRDY</sequence>
<gene>
    <name evidence="6" type="ORF">IV55_GL000225</name>
    <name evidence="5" type="ORF">LSI01_09200</name>
</gene>
<evidence type="ECO:0000256" key="2">
    <source>
        <dbReference type="ARBA" id="ARBA00023002"/>
    </source>
</evidence>
<comment type="caution">
    <text evidence="6">The sequence shown here is derived from an EMBL/GenBank/DDBJ whole genome shotgun (WGS) entry which is preliminary data.</text>
</comment>